<dbReference type="FunFam" id="3.30.565.10:FF:000006">
    <property type="entry name" value="Sensor histidine kinase WalK"/>
    <property type="match status" value="1"/>
</dbReference>
<dbReference type="SUPFAM" id="SSF55874">
    <property type="entry name" value="ATPase domain of HSP90 chaperone/DNA topoisomerase II/histidine kinase"/>
    <property type="match status" value="1"/>
</dbReference>
<evidence type="ECO:0000256" key="3">
    <source>
        <dbReference type="ARBA" id="ARBA00022553"/>
    </source>
</evidence>
<dbReference type="GO" id="GO:0000155">
    <property type="term" value="F:phosphorelay sensor kinase activity"/>
    <property type="evidence" value="ECO:0007669"/>
    <property type="project" value="InterPro"/>
</dbReference>
<dbReference type="PANTHER" id="PTHR43102">
    <property type="entry name" value="SLR1143 PROTEIN"/>
    <property type="match status" value="1"/>
</dbReference>
<keyword evidence="5" id="KW-0418">Kinase</keyword>
<dbReference type="SUPFAM" id="SSF47384">
    <property type="entry name" value="Homodimeric domain of signal transducing histidine kinase"/>
    <property type="match status" value="1"/>
</dbReference>
<dbReference type="InterPro" id="IPR003594">
    <property type="entry name" value="HATPase_dom"/>
</dbReference>
<dbReference type="InterPro" id="IPR029016">
    <property type="entry name" value="GAF-like_dom_sf"/>
</dbReference>
<dbReference type="SUPFAM" id="SSF55781">
    <property type="entry name" value="GAF domain-like"/>
    <property type="match status" value="1"/>
</dbReference>
<dbReference type="Gene3D" id="3.30.565.10">
    <property type="entry name" value="Histidine kinase-like ATPase, C-terminal domain"/>
    <property type="match status" value="1"/>
</dbReference>
<comment type="caution">
    <text evidence="8">The sequence shown here is derived from an EMBL/GenBank/DDBJ whole genome shotgun (WGS) entry which is preliminary data.</text>
</comment>
<dbReference type="Pfam" id="PF00512">
    <property type="entry name" value="HisKA"/>
    <property type="match status" value="1"/>
</dbReference>
<dbReference type="Pfam" id="PF01590">
    <property type="entry name" value="GAF"/>
    <property type="match status" value="1"/>
</dbReference>
<dbReference type="PROSITE" id="PS50109">
    <property type="entry name" value="HIS_KIN"/>
    <property type="match status" value="1"/>
</dbReference>
<dbReference type="Proteomes" id="UP000437131">
    <property type="component" value="Unassembled WGS sequence"/>
</dbReference>
<protein>
    <recommendedName>
        <fullName evidence="2">histidine kinase</fullName>
        <ecNumber evidence="2">2.7.13.3</ecNumber>
    </recommendedName>
</protein>
<dbReference type="InterPro" id="IPR003661">
    <property type="entry name" value="HisK_dim/P_dom"/>
</dbReference>
<dbReference type="Gene3D" id="1.10.287.130">
    <property type="match status" value="1"/>
</dbReference>
<dbReference type="InterPro" id="IPR036890">
    <property type="entry name" value="HATPase_C_sf"/>
</dbReference>
<dbReference type="Pfam" id="PF02518">
    <property type="entry name" value="HATPase_c"/>
    <property type="match status" value="1"/>
</dbReference>
<evidence type="ECO:0000256" key="5">
    <source>
        <dbReference type="ARBA" id="ARBA00022777"/>
    </source>
</evidence>
<proteinExistence type="predicted"/>
<dbReference type="PANTHER" id="PTHR43102:SF2">
    <property type="entry name" value="GAF DOMAIN-CONTAINING PROTEIN"/>
    <property type="match status" value="1"/>
</dbReference>
<evidence type="ECO:0000259" key="7">
    <source>
        <dbReference type="PROSITE" id="PS50109"/>
    </source>
</evidence>
<evidence type="ECO:0000256" key="1">
    <source>
        <dbReference type="ARBA" id="ARBA00000085"/>
    </source>
</evidence>
<keyword evidence="3" id="KW-0597">Phosphoprotein</keyword>
<comment type="catalytic activity">
    <reaction evidence="1">
        <text>ATP + protein L-histidine = ADP + protein N-phospho-L-histidine.</text>
        <dbReference type="EC" id="2.7.13.3"/>
    </reaction>
</comment>
<evidence type="ECO:0000256" key="6">
    <source>
        <dbReference type="ARBA" id="ARBA00023012"/>
    </source>
</evidence>
<sequence length="406" mass="45632">MKIAPLPNNESERIEALLRYDILDTEFEKAYDEITQLAAAICGTPVALISFIDGDRQWFKSKKGIEPRETPRNIAFCSHAILDTEIFIVEDASQDERFADNPLVLEDPPHIRFYAGAPLITPDGFALGTLCAIDSQPRCLTEEQLNSLRILAKQVVTQLELRLAMKTLQNYSQELKELNASKDKFFSIIAHDLKSPFNTILGFAEVLKNNALELTKEEIEELAGEIYNSGKNAFKLLQNLLHWSRLETGKMQINPEILNLNKLIQEVLLIVNPMAKEKNIQINTNFSTNNFTVKWDYNMLVSTIQNLLTNGIKFTPSGGQITIELEEKESQIQINIIDNGVGMTEKQLENLFKIDCCQTTEGTSGEIGTGLGLLLCKEFVEKNGGQIWVESQINQGSTFSFTIPLN</sequence>
<reference evidence="8 9" key="1">
    <citation type="submission" date="2019-11" db="EMBL/GenBank/DDBJ databases">
        <title>Isolation of a new High Light Tolerant Cyanobacteria.</title>
        <authorList>
            <person name="Dobson Z."/>
            <person name="Vaughn N."/>
            <person name="Vaughn M."/>
            <person name="Fromme P."/>
            <person name="Mazor Y."/>
        </authorList>
    </citation>
    <scope>NUCLEOTIDE SEQUENCE [LARGE SCALE GENOMIC DNA]</scope>
    <source>
        <strain evidence="8 9">0216</strain>
    </source>
</reference>
<name>A0A844GVN2_9CHRO</name>
<evidence type="ECO:0000256" key="4">
    <source>
        <dbReference type="ARBA" id="ARBA00022679"/>
    </source>
</evidence>
<accession>A0A844GVN2</accession>
<organism evidence="8 9">
    <name type="scientific">Cyanobacterium aponinum 0216</name>
    <dbReference type="NCBI Taxonomy" id="2676140"/>
    <lineage>
        <taxon>Bacteria</taxon>
        <taxon>Bacillati</taxon>
        <taxon>Cyanobacteriota</taxon>
        <taxon>Cyanophyceae</taxon>
        <taxon>Oscillatoriophycideae</taxon>
        <taxon>Chroococcales</taxon>
        <taxon>Geminocystaceae</taxon>
        <taxon>Cyanobacterium</taxon>
    </lineage>
</organism>
<dbReference type="SMART" id="SM00387">
    <property type="entry name" value="HATPase_c"/>
    <property type="match status" value="1"/>
</dbReference>
<dbReference type="PRINTS" id="PR00344">
    <property type="entry name" value="BCTRLSENSOR"/>
</dbReference>
<dbReference type="EMBL" id="WMIA01000008">
    <property type="protein sequence ID" value="MTF38919.1"/>
    <property type="molecule type" value="Genomic_DNA"/>
</dbReference>
<evidence type="ECO:0000313" key="9">
    <source>
        <dbReference type="Proteomes" id="UP000437131"/>
    </source>
</evidence>
<dbReference type="RefSeq" id="WP_155083731.1">
    <property type="nucleotide sequence ID" value="NZ_WMIA01000008.1"/>
</dbReference>
<dbReference type="AlphaFoldDB" id="A0A844GVN2"/>
<dbReference type="InterPro" id="IPR036097">
    <property type="entry name" value="HisK_dim/P_sf"/>
</dbReference>
<keyword evidence="4" id="KW-0808">Transferase</keyword>
<dbReference type="EC" id="2.7.13.3" evidence="2"/>
<dbReference type="CDD" id="cd00082">
    <property type="entry name" value="HisKA"/>
    <property type="match status" value="1"/>
</dbReference>
<dbReference type="Gene3D" id="3.30.450.40">
    <property type="match status" value="1"/>
</dbReference>
<evidence type="ECO:0000256" key="2">
    <source>
        <dbReference type="ARBA" id="ARBA00012438"/>
    </source>
</evidence>
<keyword evidence="6" id="KW-0902">Two-component regulatory system</keyword>
<evidence type="ECO:0000313" key="8">
    <source>
        <dbReference type="EMBL" id="MTF38919.1"/>
    </source>
</evidence>
<dbReference type="SMART" id="SM00065">
    <property type="entry name" value="GAF"/>
    <property type="match status" value="1"/>
</dbReference>
<gene>
    <name evidence="8" type="ORF">GGC33_08255</name>
</gene>
<dbReference type="InterPro" id="IPR005467">
    <property type="entry name" value="His_kinase_dom"/>
</dbReference>
<feature type="domain" description="Histidine kinase" evidence="7">
    <location>
        <begin position="188"/>
        <end position="406"/>
    </location>
</feature>
<dbReference type="InterPro" id="IPR003018">
    <property type="entry name" value="GAF"/>
</dbReference>
<dbReference type="InterPro" id="IPR004358">
    <property type="entry name" value="Sig_transdc_His_kin-like_C"/>
</dbReference>
<dbReference type="SMART" id="SM00388">
    <property type="entry name" value="HisKA"/>
    <property type="match status" value="1"/>
</dbReference>